<evidence type="ECO:0000313" key="3">
    <source>
        <dbReference type="EMBL" id="PMD31119.1"/>
    </source>
</evidence>
<dbReference type="EMBL" id="KZ613964">
    <property type="protein sequence ID" value="PMD31119.1"/>
    <property type="molecule type" value="Genomic_DNA"/>
</dbReference>
<dbReference type="SUPFAM" id="SSF49482">
    <property type="entry name" value="Aromatic compound dioxygenase"/>
    <property type="match status" value="1"/>
</dbReference>
<dbReference type="PANTHER" id="PTHR34315:SF1">
    <property type="entry name" value="INTRADIOL RING-CLEAVAGE DIOXYGENASES DOMAIN-CONTAINING PROTEIN-RELATED"/>
    <property type="match status" value="1"/>
</dbReference>
<dbReference type="InterPro" id="IPR000627">
    <property type="entry name" value="Intradiol_dOase_C"/>
</dbReference>
<keyword evidence="4" id="KW-1185">Reference proteome</keyword>
<keyword evidence="1" id="KW-0732">Signal</keyword>
<dbReference type="GO" id="GO:0008199">
    <property type="term" value="F:ferric iron binding"/>
    <property type="evidence" value="ECO:0007669"/>
    <property type="project" value="InterPro"/>
</dbReference>
<evidence type="ECO:0000259" key="2">
    <source>
        <dbReference type="Pfam" id="PF00775"/>
    </source>
</evidence>
<sequence length="334" mass="35936">MKFVQVVSLFAAAATLSSAHPERMTPYNTRCKATSPRELSNRFRPCPAKRAASLRRRQIANGRVPQRRSDSGFSKCDELQYTTIQDDTCLLAPDAVWGPYAIDGEIYRHDVRESQEGVELYLDIGVIDVETCEPLPNAYLTIWHCNSTGSYSGFTGIAPNTAELIDGWIKNSDGTTDEEKFLRGITSTDTEGMAEFLTIFPGHYVTRSTHIHLTVQTNHIGQLFFDESLIKSVYALSPYAAHLATLNRTTNAEDSLYATANGNGYSAVISVSNLGDAVADGLVGYITVGVNSSAAGLTTSGGSMNPIGIIPTVSVADSVRAQATAVDAADGYSS</sequence>
<name>A0A2J6QY05_HYAVF</name>
<dbReference type="GO" id="GO:0016702">
    <property type="term" value="F:oxidoreductase activity, acting on single donors with incorporation of molecular oxygen, incorporation of two atoms of oxygen"/>
    <property type="evidence" value="ECO:0007669"/>
    <property type="project" value="InterPro"/>
</dbReference>
<feature type="chain" id="PRO_5014397755" evidence="1">
    <location>
        <begin position="20"/>
        <end position="334"/>
    </location>
</feature>
<dbReference type="CDD" id="cd03457">
    <property type="entry name" value="intradiol_dioxygenase_like"/>
    <property type="match status" value="1"/>
</dbReference>
<evidence type="ECO:0000256" key="1">
    <source>
        <dbReference type="SAM" id="SignalP"/>
    </source>
</evidence>
<organism evidence="3 4">
    <name type="scientific">Hyaloscypha variabilis (strain UAMH 11265 / GT02V1 / F)</name>
    <name type="common">Meliniomyces variabilis</name>
    <dbReference type="NCBI Taxonomy" id="1149755"/>
    <lineage>
        <taxon>Eukaryota</taxon>
        <taxon>Fungi</taxon>
        <taxon>Dikarya</taxon>
        <taxon>Ascomycota</taxon>
        <taxon>Pezizomycotina</taxon>
        <taxon>Leotiomycetes</taxon>
        <taxon>Helotiales</taxon>
        <taxon>Hyaloscyphaceae</taxon>
        <taxon>Hyaloscypha</taxon>
        <taxon>Hyaloscypha variabilis</taxon>
    </lineage>
</organism>
<accession>A0A2J6QY05</accession>
<reference evidence="3 4" key="1">
    <citation type="submission" date="2016-04" db="EMBL/GenBank/DDBJ databases">
        <title>A degradative enzymes factory behind the ericoid mycorrhizal symbiosis.</title>
        <authorList>
            <consortium name="DOE Joint Genome Institute"/>
            <person name="Martino E."/>
            <person name="Morin E."/>
            <person name="Grelet G."/>
            <person name="Kuo A."/>
            <person name="Kohler A."/>
            <person name="Daghino S."/>
            <person name="Barry K."/>
            <person name="Choi C."/>
            <person name="Cichocki N."/>
            <person name="Clum A."/>
            <person name="Copeland A."/>
            <person name="Hainaut M."/>
            <person name="Haridas S."/>
            <person name="Labutti K."/>
            <person name="Lindquist E."/>
            <person name="Lipzen A."/>
            <person name="Khouja H.-R."/>
            <person name="Murat C."/>
            <person name="Ohm R."/>
            <person name="Olson A."/>
            <person name="Spatafora J."/>
            <person name="Veneault-Fourrey C."/>
            <person name="Henrissat B."/>
            <person name="Grigoriev I."/>
            <person name="Martin F."/>
            <person name="Perotto S."/>
        </authorList>
    </citation>
    <scope>NUCLEOTIDE SEQUENCE [LARGE SCALE GENOMIC DNA]</scope>
    <source>
        <strain evidence="3 4">F</strain>
    </source>
</reference>
<gene>
    <name evidence="3" type="ORF">L207DRAFT_558860</name>
</gene>
<dbReference type="InterPro" id="IPR015889">
    <property type="entry name" value="Intradiol_dOase_core"/>
</dbReference>
<dbReference type="Gene3D" id="2.60.130.10">
    <property type="entry name" value="Aromatic compound dioxygenase"/>
    <property type="match status" value="1"/>
</dbReference>
<dbReference type="OrthoDB" id="121380at2759"/>
<dbReference type="AlphaFoldDB" id="A0A2J6QY05"/>
<keyword evidence="3" id="KW-0223">Dioxygenase</keyword>
<feature type="domain" description="Intradiol ring-cleavage dioxygenases" evidence="2">
    <location>
        <begin position="110"/>
        <end position="223"/>
    </location>
</feature>
<protein>
    <submittedName>
        <fullName evidence="3">Aromatic compound dioxygenase</fullName>
    </submittedName>
</protein>
<keyword evidence="3" id="KW-0560">Oxidoreductase</keyword>
<dbReference type="Proteomes" id="UP000235786">
    <property type="component" value="Unassembled WGS sequence"/>
</dbReference>
<evidence type="ECO:0000313" key="4">
    <source>
        <dbReference type="Proteomes" id="UP000235786"/>
    </source>
</evidence>
<dbReference type="Pfam" id="PF00775">
    <property type="entry name" value="Dioxygenase_C"/>
    <property type="match status" value="1"/>
</dbReference>
<dbReference type="PANTHER" id="PTHR34315">
    <property type="match status" value="1"/>
</dbReference>
<feature type="signal peptide" evidence="1">
    <location>
        <begin position="1"/>
        <end position="19"/>
    </location>
</feature>
<proteinExistence type="predicted"/>
<dbReference type="STRING" id="1149755.A0A2J6QY05"/>